<name>A0A173XKE2_FLAPL</name>
<gene>
    <name evidence="1" type="ORF">ERS852411_00021</name>
</gene>
<sequence length="117" mass="13280">MKIDPCPCVISLKDGSVHTLFEFRHFLELVEDCMGYDAAKWLRTHVEQAEKAADYTQAKVDTDLTAYESDLESNRRAFQDIQAEAAAITQVLQGKRVDRQKIAHSVREIGKIISNQL</sequence>
<proteinExistence type="predicted"/>
<evidence type="ECO:0000313" key="1">
    <source>
        <dbReference type="EMBL" id="CUN52311.1"/>
    </source>
</evidence>
<dbReference type="EMBL" id="CYZT01000001">
    <property type="protein sequence ID" value="CUN52311.1"/>
    <property type="molecule type" value="Genomic_DNA"/>
</dbReference>
<dbReference type="Proteomes" id="UP000095746">
    <property type="component" value="Unassembled WGS sequence"/>
</dbReference>
<dbReference type="AlphaFoldDB" id="A0A173XKE2"/>
<reference evidence="1 2" key="1">
    <citation type="submission" date="2015-09" db="EMBL/GenBank/DDBJ databases">
        <authorList>
            <consortium name="Pathogen Informatics"/>
        </authorList>
    </citation>
    <scope>NUCLEOTIDE SEQUENCE [LARGE SCALE GENOMIC DNA]</scope>
    <source>
        <strain evidence="1 2">2789STDY5608854</strain>
    </source>
</reference>
<accession>A0A173XKE2</accession>
<organism evidence="1 2">
    <name type="scientific">Flavonifractor plautii</name>
    <name type="common">Fusobacterium plautii</name>
    <dbReference type="NCBI Taxonomy" id="292800"/>
    <lineage>
        <taxon>Bacteria</taxon>
        <taxon>Bacillati</taxon>
        <taxon>Bacillota</taxon>
        <taxon>Clostridia</taxon>
        <taxon>Eubacteriales</taxon>
        <taxon>Oscillospiraceae</taxon>
        <taxon>Flavonifractor</taxon>
    </lineage>
</organism>
<protein>
    <submittedName>
        <fullName evidence="1">Uncharacterized protein</fullName>
    </submittedName>
</protein>
<evidence type="ECO:0000313" key="2">
    <source>
        <dbReference type="Proteomes" id="UP000095746"/>
    </source>
</evidence>